<feature type="transmembrane region" description="Helical" evidence="17">
    <location>
        <begin position="379"/>
        <end position="400"/>
    </location>
</feature>
<evidence type="ECO:0000259" key="19">
    <source>
        <dbReference type="PROSITE" id="PS51003"/>
    </source>
</evidence>
<evidence type="ECO:0000256" key="17">
    <source>
        <dbReference type="SAM" id="Phobius"/>
    </source>
</evidence>
<evidence type="ECO:0000256" key="12">
    <source>
        <dbReference type="ARBA" id="ARBA00023004"/>
    </source>
</evidence>
<evidence type="ECO:0000259" key="18">
    <source>
        <dbReference type="PROSITE" id="PS51002"/>
    </source>
</evidence>
<comment type="function">
    <text evidence="1 16">Component of the ubiquinol-cytochrome c reductase complex (complex III or cytochrome b-c1 complex), which is a respiratory chain that generates an electrochemical potential coupled to ATP synthesis.</text>
</comment>
<accession>A0A846MXR3</accession>
<feature type="binding site" description="axial binding residue" evidence="15">
    <location>
        <position position="97"/>
    </location>
    <ligand>
        <name>heme b</name>
        <dbReference type="ChEBI" id="CHEBI:60344"/>
        <label>b562</label>
    </ligand>
    <ligandPart>
        <name>Fe</name>
        <dbReference type="ChEBI" id="CHEBI:18248"/>
    </ligandPart>
</feature>
<comment type="subunit">
    <text evidence="3 16">The main subunits of complex b-c1 are: cytochrome b, cytochrome c1 and the Rieske protein.</text>
</comment>
<keyword evidence="5 16" id="KW-0813">Transport</keyword>
<evidence type="ECO:0000256" key="3">
    <source>
        <dbReference type="ARBA" id="ARBA00011649"/>
    </source>
</evidence>
<comment type="similarity">
    <text evidence="16">Belongs to the cytochrome b family.</text>
</comment>
<evidence type="ECO:0000256" key="15">
    <source>
        <dbReference type="PIRSR" id="PIRSR038885-2"/>
    </source>
</evidence>
<dbReference type="Proteomes" id="UP000570514">
    <property type="component" value="Unassembled WGS sequence"/>
</dbReference>
<dbReference type="InterPro" id="IPR016174">
    <property type="entry name" value="Di-haem_cyt_TM"/>
</dbReference>
<dbReference type="FunFam" id="1.20.810.10:FF:000004">
    <property type="entry name" value="Cytochrome b"/>
    <property type="match status" value="1"/>
</dbReference>
<keyword evidence="8 16" id="KW-0812">Transmembrane</keyword>
<dbReference type="PANTHER" id="PTHR19271:SF16">
    <property type="entry name" value="CYTOCHROME B"/>
    <property type="match status" value="1"/>
</dbReference>
<evidence type="ECO:0000313" key="20">
    <source>
        <dbReference type="EMBL" id="NIK87767.1"/>
    </source>
</evidence>
<dbReference type="CDD" id="cd00284">
    <property type="entry name" value="Cytochrome_b_N"/>
    <property type="match status" value="1"/>
</dbReference>
<dbReference type="InterPro" id="IPR048260">
    <property type="entry name" value="Cytochrome_b_C_euk/bac"/>
</dbReference>
<name>A0A846MXR3_9PROT</name>
<dbReference type="InterPro" id="IPR005797">
    <property type="entry name" value="Cyt_b/b6_N"/>
</dbReference>
<keyword evidence="21" id="KW-1185">Reference proteome</keyword>
<dbReference type="Pfam" id="PF00033">
    <property type="entry name" value="Cytochrome_B"/>
    <property type="match status" value="1"/>
</dbReference>
<dbReference type="InterPro" id="IPR036150">
    <property type="entry name" value="Cyt_b/b6_C_sf"/>
</dbReference>
<feature type="domain" description="Cytochrome b/b6 C-terminal region profile" evidence="19">
    <location>
        <begin position="232"/>
        <end position="411"/>
    </location>
</feature>
<keyword evidence="12 15" id="KW-0408">Iron</keyword>
<dbReference type="PANTHER" id="PTHR19271">
    <property type="entry name" value="CYTOCHROME B"/>
    <property type="match status" value="1"/>
</dbReference>
<protein>
    <recommendedName>
        <fullName evidence="4 16">Cytochrome b</fullName>
    </recommendedName>
</protein>
<dbReference type="InterPro" id="IPR048259">
    <property type="entry name" value="Cytochrome_b_N_euk/bac"/>
</dbReference>
<evidence type="ECO:0000256" key="16">
    <source>
        <dbReference type="RuleBase" id="RU003385"/>
    </source>
</evidence>
<evidence type="ECO:0000256" key="9">
    <source>
        <dbReference type="ARBA" id="ARBA00022723"/>
    </source>
</evidence>
<dbReference type="RefSeq" id="WP_167081655.1">
    <property type="nucleotide sequence ID" value="NZ_BAAADC010000001.1"/>
</dbReference>
<dbReference type="GO" id="GO:0045275">
    <property type="term" value="C:respiratory chain complex III"/>
    <property type="evidence" value="ECO:0007669"/>
    <property type="project" value="InterPro"/>
</dbReference>
<feature type="domain" description="Cytochrome b/b6 N-terminal region profile" evidence="18">
    <location>
        <begin position="13"/>
        <end position="229"/>
    </location>
</feature>
<dbReference type="GO" id="GO:0022904">
    <property type="term" value="P:respiratory electron transport chain"/>
    <property type="evidence" value="ECO:0007669"/>
    <property type="project" value="InterPro"/>
</dbReference>
<dbReference type="GO" id="GO:0016491">
    <property type="term" value="F:oxidoreductase activity"/>
    <property type="evidence" value="ECO:0007669"/>
    <property type="project" value="InterPro"/>
</dbReference>
<dbReference type="AlphaFoldDB" id="A0A846MXR3"/>
<dbReference type="Pfam" id="PF00032">
    <property type="entry name" value="Cytochrom_B_C"/>
    <property type="match status" value="1"/>
</dbReference>
<evidence type="ECO:0000256" key="14">
    <source>
        <dbReference type="PIRSR" id="PIRSR038885-1"/>
    </source>
</evidence>
<keyword evidence="9 15" id="KW-0479">Metal-binding</keyword>
<dbReference type="PROSITE" id="PS51002">
    <property type="entry name" value="CYTB_NTER"/>
    <property type="match status" value="1"/>
</dbReference>
<evidence type="ECO:0000256" key="13">
    <source>
        <dbReference type="ARBA" id="ARBA00023136"/>
    </source>
</evidence>
<keyword evidence="11 17" id="KW-1133">Transmembrane helix</keyword>
<dbReference type="SUPFAM" id="SSF81342">
    <property type="entry name" value="Transmembrane di-heme cytochromes"/>
    <property type="match status" value="1"/>
</dbReference>
<dbReference type="EMBL" id="JAASRM010000001">
    <property type="protein sequence ID" value="NIK87767.1"/>
    <property type="molecule type" value="Genomic_DNA"/>
</dbReference>
<keyword evidence="13 17" id="KW-0472">Membrane</keyword>
<dbReference type="InterPro" id="IPR027387">
    <property type="entry name" value="Cytb/b6-like_sf"/>
</dbReference>
<evidence type="ECO:0000256" key="5">
    <source>
        <dbReference type="ARBA" id="ARBA00022448"/>
    </source>
</evidence>
<evidence type="ECO:0000256" key="6">
    <source>
        <dbReference type="ARBA" id="ARBA00022617"/>
    </source>
</evidence>
<dbReference type="Gene3D" id="1.20.810.10">
    <property type="entry name" value="Cytochrome Bc1 Complex, Chain C"/>
    <property type="match status" value="1"/>
</dbReference>
<dbReference type="PROSITE" id="PS51003">
    <property type="entry name" value="CYTB_CTER"/>
    <property type="match status" value="1"/>
</dbReference>
<evidence type="ECO:0000256" key="1">
    <source>
        <dbReference type="ARBA" id="ARBA00002444"/>
    </source>
</evidence>
<keyword evidence="7 16" id="KW-0679">Respiratory chain</keyword>
<dbReference type="CDD" id="cd00290">
    <property type="entry name" value="cytochrome_b_C"/>
    <property type="match status" value="1"/>
</dbReference>
<dbReference type="SUPFAM" id="SSF81648">
    <property type="entry name" value="a domain/subunit of cytochrome bc1 complex (Ubiquinol-cytochrome c reductase)"/>
    <property type="match status" value="1"/>
</dbReference>
<evidence type="ECO:0000256" key="10">
    <source>
        <dbReference type="ARBA" id="ARBA00022982"/>
    </source>
</evidence>
<evidence type="ECO:0000256" key="4">
    <source>
        <dbReference type="ARBA" id="ARBA00013531"/>
    </source>
</evidence>
<feature type="transmembrane region" description="Helical" evidence="17">
    <location>
        <begin position="251"/>
        <end position="268"/>
    </location>
</feature>
<evidence type="ECO:0000313" key="21">
    <source>
        <dbReference type="Proteomes" id="UP000570514"/>
    </source>
</evidence>
<keyword evidence="10 16" id="KW-0249">Electron transport</keyword>
<feature type="transmembrane region" description="Helical" evidence="17">
    <location>
        <begin position="198"/>
        <end position="220"/>
    </location>
</feature>
<dbReference type="InterPro" id="IPR005798">
    <property type="entry name" value="Cyt_b/b6_C"/>
</dbReference>
<dbReference type="InterPro" id="IPR030689">
    <property type="entry name" value="Cytochrome_b"/>
</dbReference>
<dbReference type="PIRSF" id="PIRSF038885">
    <property type="entry name" value="COB"/>
    <property type="match status" value="1"/>
</dbReference>
<evidence type="ECO:0000256" key="8">
    <source>
        <dbReference type="ARBA" id="ARBA00022692"/>
    </source>
</evidence>
<feature type="binding site" description="axial binding residue" evidence="15">
    <location>
        <position position="202"/>
    </location>
    <ligand>
        <name>heme b</name>
        <dbReference type="ChEBI" id="CHEBI:60344"/>
        <label>b562</label>
    </ligand>
    <ligandPart>
        <name>Fe</name>
        <dbReference type="ChEBI" id="CHEBI:18248"/>
    </ligandPart>
</feature>
<comment type="caution">
    <text evidence="20">The sequence shown here is derived from an EMBL/GenBank/DDBJ whole genome shotgun (WGS) entry which is preliminary data.</text>
</comment>
<dbReference type="GO" id="GO:0046872">
    <property type="term" value="F:metal ion binding"/>
    <property type="evidence" value="ECO:0007669"/>
    <property type="project" value="UniProtKB-KW"/>
</dbReference>
<evidence type="ECO:0000256" key="11">
    <source>
        <dbReference type="ARBA" id="ARBA00022989"/>
    </source>
</evidence>
<proteinExistence type="inferred from homology"/>
<comment type="cofactor">
    <cofactor evidence="15">
        <name>heme</name>
        <dbReference type="ChEBI" id="CHEBI:30413"/>
    </cofactor>
    <text evidence="15">Binds 2 heme groups non-covalently.</text>
</comment>
<comment type="cofactor">
    <cofactor evidence="16">
        <name>heme b</name>
        <dbReference type="ChEBI" id="CHEBI:60344"/>
    </cofactor>
    <text evidence="16">Binds 2 heme groups non-covalently.</text>
</comment>
<feature type="binding site" description="axial binding residue" evidence="15">
    <location>
        <position position="216"/>
    </location>
    <ligand>
        <name>heme b</name>
        <dbReference type="ChEBI" id="CHEBI:60344"/>
        <label>b566</label>
    </ligand>
    <ligandPart>
        <name>Fe</name>
        <dbReference type="ChEBI" id="CHEBI:18248"/>
    </ligandPart>
</feature>
<evidence type="ECO:0000256" key="2">
    <source>
        <dbReference type="ARBA" id="ARBA00004141"/>
    </source>
</evidence>
<reference evidence="20 21" key="1">
    <citation type="submission" date="2020-03" db="EMBL/GenBank/DDBJ databases">
        <title>Genomic Encyclopedia of Type Strains, Phase IV (KMG-IV): sequencing the most valuable type-strain genomes for metagenomic binning, comparative biology and taxonomic classification.</title>
        <authorList>
            <person name="Goeker M."/>
        </authorList>
    </citation>
    <scope>NUCLEOTIDE SEQUENCE [LARGE SCALE GENOMIC DNA]</scope>
    <source>
        <strain evidence="20 21">DSM 19867</strain>
    </source>
</reference>
<organism evidence="20 21">
    <name type="scientific">Rhizomicrobium palustre</name>
    <dbReference type="NCBI Taxonomy" id="189966"/>
    <lineage>
        <taxon>Bacteria</taxon>
        <taxon>Pseudomonadati</taxon>
        <taxon>Pseudomonadota</taxon>
        <taxon>Alphaproteobacteria</taxon>
        <taxon>Micropepsales</taxon>
        <taxon>Micropepsaceae</taxon>
        <taxon>Rhizomicrobium</taxon>
    </lineage>
</organism>
<feature type="transmembrane region" description="Helical" evidence="17">
    <location>
        <begin position="91"/>
        <end position="112"/>
    </location>
</feature>
<feature type="transmembrane region" description="Helical" evidence="17">
    <location>
        <begin position="127"/>
        <end position="149"/>
    </location>
</feature>
<feature type="transmembrane region" description="Helical" evidence="17">
    <location>
        <begin position="310"/>
        <end position="329"/>
    </location>
</feature>
<gene>
    <name evidence="20" type="ORF">FHS83_001085</name>
</gene>
<feature type="binding site" evidence="14">
    <location>
        <position position="221"/>
    </location>
    <ligand>
        <name>a ubiquinone</name>
        <dbReference type="ChEBI" id="CHEBI:16389"/>
    </ligand>
</feature>
<feature type="transmembrane region" description="Helical" evidence="17">
    <location>
        <begin position="42"/>
        <end position="70"/>
    </location>
</feature>
<dbReference type="GO" id="GO:0008121">
    <property type="term" value="F:quinol-cytochrome-c reductase activity"/>
    <property type="evidence" value="ECO:0007669"/>
    <property type="project" value="InterPro"/>
</dbReference>
<sequence length="428" mass="48607">MAGHTKYVPGSAFTRWLDTRLPILRLANENLVTYPTPRNLNFWYTFGGILTFMLGIQMLTGIVLAMHYVPNGDLAFASVEQRIMREVNYGWLIRYIHSSGASMFFLAVYVHMFRGLYYGSYKAPREVLWILGVFIYLLMVMTAFFGYVLPWGQMSFWGATVITSLFSALDQVIPHLGTSITTWLWGDFAVGDATLNRFFSLHYLMPFVIAGVVGLHIWALHVPGNNNPLGIDAKGPQDFVPFHPYYTVKDAFYLVLFLIVYMAFVFYAPNFFGNPDNYIQANPLVTPPDIVPEWYLLPFYAMLRSVPQKLLGVIVMGGALVTLLFIPWLDSSKVRSCRFRPLMKQLFWIFAADCILLGYCGSQSADAAWNIVGIDLPLVWVARLATLYYFGFFWVLMPWVGRIEVTAPLPESIAQSVLARSVKTEDAE</sequence>
<keyword evidence="6 15" id="KW-0349">Heme</keyword>
<feature type="binding site" description="axial binding residue" evidence="15">
    <location>
        <position position="111"/>
    </location>
    <ligand>
        <name>heme b</name>
        <dbReference type="ChEBI" id="CHEBI:60344"/>
        <label>b566</label>
    </ligand>
    <ligandPart>
        <name>Fe</name>
        <dbReference type="ChEBI" id="CHEBI:18248"/>
    </ligandPart>
</feature>
<comment type="subcellular location">
    <subcellularLocation>
        <location evidence="2">Membrane</location>
        <topology evidence="2">Multi-pass membrane protein</topology>
    </subcellularLocation>
</comment>
<evidence type="ECO:0000256" key="7">
    <source>
        <dbReference type="ARBA" id="ARBA00022660"/>
    </source>
</evidence>